<feature type="domain" description="EthD" evidence="1">
    <location>
        <begin position="9"/>
        <end position="90"/>
    </location>
</feature>
<evidence type="ECO:0000259" key="1">
    <source>
        <dbReference type="Pfam" id="PF07110"/>
    </source>
</evidence>
<reference evidence="2 3" key="1">
    <citation type="submission" date="2018-09" db="EMBL/GenBank/DDBJ databases">
        <title>Marinorhizobium profundi gen. nov., sp. nov., isolated from a deep-sea sediment sample from the New Britain Trench and proposal of Marinorhizobiaceae fam. nov. in the order Rhizobiales of the class Alphaproteobacteria.</title>
        <authorList>
            <person name="Cao J."/>
        </authorList>
    </citation>
    <scope>NUCLEOTIDE SEQUENCE [LARGE SCALE GENOMIC DNA]</scope>
    <source>
        <strain evidence="2 3">WS11</strain>
    </source>
</reference>
<dbReference type="NCBIfam" id="TIGR02118">
    <property type="entry name" value="EthD family reductase"/>
    <property type="match status" value="1"/>
</dbReference>
<dbReference type="PANTHER" id="PTHR40260:SF2">
    <property type="entry name" value="BLR8190 PROTEIN"/>
    <property type="match status" value="1"/>
</dbReference>
<name>A0A3Q8XN63_9HYPH</name>
<dbReference type="Gene3D" id="3.30.70.100">
    <property type="match status" value="1"/>
</dbReference>
<dbReference type="InterPro" id="IPR009799">
    <property type="entry name" value="EthD_dom"/>
</dbReference>
<dbReference type="RefSeq" id="WP_126009745.1">
    <property type="nucleotide sequence ID" value="NZ_CP032509.1"/>
</dbReference>
<dbReference type="InterPro" id="IPR011008">
    <property type="entry name" value="Dimeric_a/b-barrel"/>
</dbReference>
<dbReference type="GO" id="GO:0016491">
    <property type="term" value="F:oxidoreductase activity"/>
    <property type="evidence" value="ECO:0007669"/>
    <property type="project" value="InterPro"/>
</dbReference>
<dbReference type="OrthoDB" id="5294870at2"/>
<dbReference type="Pfam" id="PF07110">
    <property type="entry name" value="EthD"/>
    <property type="match status" value="1"/>
</dbReference>
<dbReference type="AlphaFoldDB" id="A0A3Q8XN63"/>
<gene>
    <name evidence="2" type="ORF">D5400_09280</name>
</gene>
<organism evidence="2 3">
    <name type="scientific">Georhizobium profundi</name>
    <dbReference type="NCBI Taxonomy" id="2341112"/>
    <lineage>
        <taxon>Bacteria</taxon>
        <taxon>Pseudomonadati</taxon>
        <taxon>Pseudomonadota</taxon>
        <taxon>Alphaproteobacteria</taxon>
        <taxon>Hyphomicrobiales</taxon>
        <taxon>Rhizobiaceae</taxon>
        <taxon>Georhizobium</taxon>
    </lineage>
</organism>
<evidence type="ECO:0000313" key="3">
    <source>
        <dbReference type="Proteomes" id="UP000268192"/>
    </source>
</evidence>
<protein>
    <submittedName>
        <fullName evidence="2">EthD family reductase</fullName>
    </submittedName>
</protein>
<sequence>MAKLIALYKQPANTEKFDAYYRDTHIPLAKTIPGLTNYEISTSSIATPEGQAPYYLIAMLSFDSLSAINEGLQSPQGQATAADLANFADAGVDLIFFDDEKV</sequence>
<accession>A0A3Q8XN63</accession>
<evidence type="ECO:0000313" key="2">
    <source>
        <dbReference type="EMBL" id="AZN71432.1"/>
    </source>
</evidence>
<dbReference type="KEGG" id="abaw:D5400_09280"/>
<proteinExistence type="predicted"/>
<dbReference type="Proteomes" id="UP000268192">
    <property type="component" value="Chromosome"/>
</dbReference>
<dbReference type="EMBL" id="CP032509">
    <property type="protein sequence ID" value="AZN71432.1"/>
    <property type="molecule type" value="Genomic_DNA"/>
</dbReference>
<dbReference type="SUPFAM" id="SSF54909">
    <property type="entry name" value="Dimeric alpha+beta barrel"/>
    <property type="match status" value="1"/>
</dbReference>
<keyword evidence="3" id="KW-1185">Reference proteome</keyword>
<dbReference type="PANTHER" id="PTHR40260">
    <property type="entry name" value="BLR8190 PROTEIN"/>
    <property type="match status" value="1"/>
</dbReference>